<dbReference type="EMBL" id="JAUIZM010000008">
    <property type="protein sequence ID" value="KAK1371274.1"/>
    <property type="molecule type" value="Genomic_DNA"/>
</dbReference>
<sequence>MDTEIEMVRRKTDHILELDPLPLNVRSSPFFSKTMAFTVKRKLKRLHDATSVICFVTHDSDQKLVALKQIGNLIQVVYALSHIANALPDCCTAIINYGALEHLESLLSNIYNDSILLRNACMLLAALCRMKPQLPFNKREIVLRTLRFAIFIEDDRVIPQACLALSIFSKDRFVAIGERVYKRLLCLLEYKKPEIILSALRAIGNYVRWGARDQIQLIFETDVLVWLELFICHKFTEVRTESWWIISNITAVANNLKLDLCIIPVLAGLVRKANANAEFKIAAAHQATGSKLYTTGICMVKEETQIQEQDVTVANRHAVAAGGGFHSGGKFSTGFVVGYFIGRHHHHSHAVSNFCISPYYQFLATLIVLAIFILEQQL</sequence>
<protein>
    <submittedName>
        <fullName evidence="4">Uncharacterized protein</fullName>
    </submittedName>
</protein>
<accession>A0AAD8HQ16</accession>
<dbReference type="SUPFAM" id="SSF48371">
    <property type="entry name" value="ARM repeat"/>
    <property type="match status" value="1"/>
</dbReference>
<evidence type="ECO:0000256" key="2">
    <source>
        <dbReference type="ARBA" id="ARBA00022448"/>
    </source>
</evidence>
<dbReference type="InterPro" id="IPR011989">
    <property type="entry name" value="ARM-like"/>
</dbReference>
<dbReference type="InterPro" id="IPR016024">
    <property type="entry name" value="ARM-type_fold"/>
</dbReference>
<dbReference type="Proteomes" id="UP001237642">
    <property type="component" value="Unassembled WGS sequence"/>
</dbReference>
<keyword evidence="2" id="KW-0813">Transport</keyword>
<keyword evidence="3" id="KW-0653">Protein transport</keyword>
<name>A0AAD8HQ16_9APIA</name>
<dbReference type="PANTHER" id="PTHR23316">
    <property type="entry name" value="IMPORTIN ALPHA"/>
    <property type="match status" value="1"/>
</dbReference>
<evidence type="ECO:0000256" key="3">
    <source>
        <dbReference type="ARBA" id="ARBA00022927"/>
    </source>
</evidence>
<evidence type="ECO:0000313" key="5">
    <source>
        <dbReference type="Proteomes" id="UP001237642"/>
    </source>
</evidence>
<proteinExistence type="inferred from homology"/>
<organism evidence="4 5">
    <name type="scientific">Heracleum sosnowskyi</name>
    <dbReference type="NCBI Taxonomy" id="360622"/>
    <lineage>
        <taxon>Eukaryota</taxon>
        <taxon>Viridiplantae</taxon>
        <taxon>Streptophyta</taxon>
        <taxon>Embryophyta</taxon>
        <taxon>Tracheophyta</taxon>
        <taxon>Spermatophyta</taxon>
        <taxon>Magnoliopsida</taxon>
        <taxon>eudicotyledons</taxon>
        <taxon>Gunneridae</taxon>
        <taxon>Pentapetalae</taxon>
        <taxon>asterids</taxon>
        <taxon>campanulids</taxon>
        <taxon>Apiales</taxon>
        <taxon>Apiaceae</taxon>
        <taxon>Apioideae</taxon>
        <taxon>apioid superclade</taxon>
        <taxon>Tordylieae</taxon>
        <taxon>Tordyliinae</taxon>
        <taxon>Heracleum</taxon>
    </lineage>
</organism>
<dbReference type="GO" id="GO:0015031">
    <property type="term" value="P:protein transport"/>
    <property type="evidence" value="ECO:0007669"/>
    <property type="project" value="UniProtKB-KW"/>
</dbReference>
<gene>
    <name evidence="4" type="ORF">POM88_037366</name>
</gene>
<dbReference type="AlphaFoldDB" id="A0AAD8HQ16"/>
<dbReference type="Gene3D" id="1.25.10.10">
    <property type="entry name" value="Leucine-rich Repeat Variant"/>
    <property type="match status" value="1"/>
</dbReference>
<comment type="caution">
    <text evidence="4">The sequence shown here is derived from an EMBL/GenBank/DDBJ whole genome shotgun (WGS) entry which is preliminary data.</text>
</comment>
<keyword evidence="5" id="KW-1185">Reference proteome</keyword>
<reference evidence="4" key="1">
    <citation type="submission" date="2023-02" db="EMBL/GenBank/DDBJ databases">
        <title>Genome of toxic invasive species Heracleum sosnowskyi carries increased number of genes despite the absence of recent whole-genome duplications.</title>
        <authorList>
            <person name="Schelkunov M."/>
            <person name="Shtratnikova V."/>
            <person name="Makarenko M."/>
            <person name="Klepikova A."/>
            <person name="Omelchenko D."/>
            <person name="Novikova G."/>
            <person name="Obukhova E."/>
            <person name="Bogdanov V."/>
            <person name="Penin A."/>
            <person name="Logacheva M."/>
        </authorList>
    </citation>
    <scope>NUCLEOTIDE SEQUENCE</scope>
    <source>
        <strain evidence="4">Hsosn_3</strain>
        <tissue evidence="4">Leaf</tissue>
    </source>
</reference>
<comment type="similarity">
    <text evidence="1">Belongs to the importin alpha family.</text>
</comment>
<reference evidence="4" key="2">
    <citation type="submission" date="2023-05" db="EMBL/GenBank/DDBJ databases">
        <authorList>
            <person name="Schelkunov M.I."/>
        </authorList>
    </citation>
    <scope>NUCLEOTIDE SEQUENCE</scope>
    <source>
        <strain evidence="4">Hsosn_3</strain>
        <tissue evidence="4">Leaf</tissue>
    </source>
</reference>
<evidence type="ECO:0000313" key="4">
    <source>
        <dbReference type="EMBL" id="KAK1371274.1"/>
    </source>
</evidence>
<evidence type="ECO:0000256" key="1">
    <source>
        <dbReference type="ARBA" id="ARBA00010394"/>
    </source>
</evidence>